<evidence type="ECO:0000313" key="10">
    <source>
        <dbReference type="Proteomes" id="UP001158576"/>
    </source>
</evidence>
<sequence>MDKQNVISSGNFMVVDPHADPTGFMTPRRDGRPTFERNLQDLFDCMNTAFKHGVTTPRWKKFNNMNIRLKDRIRLNNAIWRTWHIQYLDGLSKIKRKKLIEFVTPLDSADYTAKPDVHLLEGNYWRQQIQISNAIPTDSFFNMESFGFLSDNGQGFLNDIGMDPMESMDFLYPKNSEHAPYDSPFNSKNSENQNHRYQAASKNMPVYIQSESPRTLQQPIQQTLAPQRHIQHQQQQAQEPMAMEYSQPNRQPPPLRPPLPQTQFEPPQQTQQQMAPSRVRVNSEMDLPIEEIGTVPIDQIDRESHVILPDGKQIVLLQLLEDGSYAQIRGDSVSKNVIFSQTKDSHAVRISNSATDSYQPQAQSSQYGNNDYEQKTEIDNGMSQDNGINVQQYQQAQEDEQSAERRRRSTMKQGFDHLEALLNETMANNTPGHSVPTKISKAGLLMKAKDTIIRHQMEKKRKQQEIDLLRRECENLQRQISCAQEQLPETGFPLSKVRSDKNHREFLQYVAARTEQNYKFFPFYLIMRKMFESYNQVVAVQDAAKFRRTSQEWLQRSCSLPHVRPAVSDATRFISTDTCIFRPNADFPADCVRKMHELLKDSSKY</sequence>
<feature type="compositionally biased region" description="Polar residues" evidence="7">
    <location>
        <begin position="211"/>
        <end position="225"/>
    </location>
</feature>
<dbReference type="InterPro" id="IPR036638">
    <property type="entry name" value="HLH_DNA-bd_sf"/>
</dbReference>
<keyword evidence="6" id="KW-0175">Coiled coil</keyword>
<dbReference type="InterPro" id="IPR052207">
    <property type="entry name" value="Max-like/E-box_TFs"/>
</dbReference>
<feature type="coiled-coil region" evidence="6">
    <location>
        <begin position="445"/>
        <end position="486"/>
    </location>
</feature>
<evidence type="ECO:0000256" key="5">
    <source>
        <dbReference type="ARBA" id="ARBA00023242"/>
    </source>
</evidence>
<evidence type="ECO:0000256" key="2">
    <source>
        <dbReference type="ARBA" id="ARBA00023015"/>
    </source>
</evidence>
<evidence type="ECO:0000256" key="3">
    <source>
        <dbReference type="ARBA" id="ARBA00023125"/>
    </source>
</evidence>
<feature type="compositionally biased region" description="Low complexity" evidence="7">
    <location>
        <begin position="226"/>
        <end position="249"/>
    </location>
</feature>
<feature type="compositionally biased region" description="Pro residues" evidence="7">
    <location>
        <begin position="250"/>
        <end position="260"/>
    </location>
</feature>
<feature type="compositionally biased region" description="Low complexity" evidence="7">
    <location>
        <begin position="261"/>
        <end position="273"/>
    </location>
</feature>
<dbReference type="InterPro" id="IPR011598">
    <property type="entry name" value="bHLH_dom"/>
</dbReference>
<dbReference type="Pfam" id="PF00010">
    <property type="entry name" value="HLH"/>
    <property type="match status" value="1"/>
</dbReference>
<dbReference type="EMBL" id="OU015566">
    <property type="protein sequence ID" value="CAG5107024.1"/>
    <property type="molecule type" value="Genomic_DNA"/>
</dbReference>
<gene>
    <name evidence="9" type="ORF">OKIOD_LOCUS11874</name>
</gene>
<protein>
    <submittedName>
        <fullName evidence="9">Oidioi.mRNA.OKI2018_I69.chr1.g3109.t1.cds</fullName>
    </submittedName>
</protein>
<evidence type="ECO:0000256" key="4">
    <source>
        <dbReference type="ARBA" id="ARBA00023163"/>
    </source>
</evidence>
<evidence type="ECO:0000259" key="8">
    <source>
        <dbReference type="Pfam" id="PF00010"/>
    </source>
</evidence>
<dbReference type="CDD" id="cd11388">
    <property type="entry name" value="bHLH_ScINO2_like"/>
    <property type="match status" value="1"/>
</dbReference>
<evidence type="ECO:0000313" key="9">
    <source>
        <dbReference type="EMBL" id="CAG5107024.1"/>
    </source>
</evidence>
<dbReference type="PANTHER" id="PTHR15741">
    <property type="entry name" value="BASIC HELIX-LOOP-HELIX ZIP TRANSCRIPTION FACTOR"/>
    <property type="match status" value="1"/>
</dbReference>
<dbReference type="Proteomes" id="UP001158576">
    <property type="component" value="Chromosome 1"/>
</dbReference>
<proteinExistence type="predicted"/>
<evidence type="ECO:0000256" key="7">
    <source>
        <dbReference type="SAM" id="MobiDB-lite"/>
    </source>
</evidence>
<keyword evidence="5" id="KW-0539">Nucleus</keyword>
<dbReference type="SUPFAM" id="SSF47459">
    <property type="entry name" value="HLH, helix-loop-helix DNA-binding domain"/>
    <property type="match status" value="1"/>
</dbReference>
<name>A0ABN7ST11_OIKDI</name>
<keyword evidence="2" id="KW-0805">Transcription regulation</keyword>
<organism evidence="9 10">
    <name type="scientific">Oikopleura dioica</name>
    <name type="common">Tunicate</name>
    <dbReference type="NCBI Taxonomy" id="34765"/>
    <lineage>
        <taxon>Eukaryota</taxon>
        <taxon>Metazoa</taxon>
        <taxon>Chordata</taxon>
        <taxon>Tunicata</taxon>
        <taxon>Appendicularia</taxon>
        <taxon>Copelata</taxon>
        <taxon>Oikopleuridae</taxon>
        <taxon>Oikopleura</taxon>
    </lineage>
</organism>
<keyword evidence="10" id="KW-1185">Reference proteome</keyword>
<feature type="region of interest" description="Disordered" evidence="7">
    <location>
        <begin position="350"/>
        <end position="385"/>
    </location>
</feature>
<reference evidence="9 10" key="1">
    <citation type="submission" date="2021-04" db="EMBL/GenBank/DDBJ databases">
        <authorList>
            <person name="Bliznina A."/>
        </authorList>
    </citation>
    <scope>NUCLEOTIDE SEQUENCE [LARGE SCALE GENOMIC DNA]</scope>
</reference>
<evidence type="ECO:0000256" key="1">
    <source>
        <dbReference type="ARBA" id="ARBA00004123"/>
    </source>
</evidence>
<feature type="domain" description="BHLH" evidence="8">
    <location>
        <begin position="403"/>
        <end position="452"/>
    </location>
</feature>
<dbReference type="PANTHER" id="PTHR15741:SF37">
    <property type="entry name" value="LD38259P"/>
    <property type="match status" value="1"/>
</dbReference>
<keyword evidence="3" id="KW-0238">DNA-binding</keyword>
<comment type="subcellular location">
    <subcellularLocation>
        <location evidence="1">Nucleus</location>
    </subcellularLocation>
</comment>
<dbReference type="CDD" id="cd21739">
    <property type="entry name" value="NES2-NLS_ChREBP-like"/>
    <property type="match status" value="1"/>
</dbReference>
<feature type="compositionally biased region" description="Polar residues" evidence="7">
    <location>
        <begin position="350"/>
        <end position="371"/>
    </location>
</feature>
<accession>A0ABN7ST11</accession>
<keyword evidence="4" id="KW-0804">Transcription</keyword>
<evidence type="ECO:0000256" key="6">
    <source>
        <dbReference type="SAM" id="Coils"/>
    </source>
</evidence>
<dbReference type="Gene3D" id="4.10.280.10">
    <property type="entry name" value="Helix-loop-helix DNA-binding domain"/>
    <property type="match status" value="1"/>
</dbReference>
<feature type="region of interest" description="Disordered" evidence="7">
    <location>
        <begin position="211"/>
        <end position="275"/>
    </location>
</feature>